<dbReference type="InterPro" id="IPR010998">
    <property type="entry name" value="Integrase_recombinase_N"/>
</dbReference>
<keyword evidence="9" id="KW-1185">Reference proteome</keyword>
<dbReference type="GO" id="GO:0015074">
    <property type="term" value="P:DNA integration"/>
    <property type="evidence" value="ECO:0007669"/>
    <property type="project" value="UniProtKB-KW"/>
</dbReference>
<name>A0A387HIC5_9ACTN</name>
<dbReference type="GO" id="GO:0003677">
    <property type="term" value="F:DNA binding"/>
    <property type="evidence" value="ECO:0007669"/>
    <property type="project" value="UniProtKB-UniRule"/>
</dbReference>
<evidence type="ECO:0000256" key="2">
    <source>
        <dbReference type="ARBA" id="ARBA00022908"/>
    </source>
</evidence>
<sequence length="421" mass="46749">MAGHIQDRWYKTETNSVGKTVRTRTDRYGSGLRYRARYIGPDGTEKAKSFPDGQKRLAEQWLTKIKADMDGGRYIDPKAGRTTFRQYAEKWLNSQTTDPTTREPVGVQIRRHAIPYLGSRPLGTFKPEHIRDWLAELERSVPASSYRRVIFASVSGVFTAAVEDDHLHRNPCKASTVHAPGPNNRRVVPWTAERTFAVRAALPEQYRAAVDLGAGCGLRQGEIFGLPVDEIGFDTGWLHVGCQVKVSGGKLVFGLPKRNKERDVPLADSVAHALKKHMDTYPPVEVTLPWQRPDGPPVTKRLLFVRPDGGGAVRRTDFNTRYWKSALVTAGVIPEPKPGERHQAAREHGMHALRHFYASVLLDAGENIKALSSYLGHTDPGFTLRVYTHLLPSSEGRSRNAVDAVFHPAASASDGPQTAQP</sequence>
<dbReference type="InterPro" id="IPR050090">
    <property type="entry name" value="Tyrosine_recombinase_XerCD"/>
</dbReference>
<dbReference type="InterPro" id="IPR002104">
    <property type="entry name" value="Integrase_catalytic"/>
</dbReference>
<dbReference type="InterPro" id="IPR013762">
    <property type="entry name" value="Integrase-like_cat_sf"/>
</dbReference>
<reference evidence="8 9" key="1">
    <citation type="submission" date="2018-10" db="EMBL/GenBank/DDBJ databases">
        <title>Relationship between Morphology and Antimicrobial Activity in Streptomyces.</title>
        <authorList>
            <person name="Kang H.J."/>
            <person name="Kim S.B."/>
        </authorList>
    </citation>
    <scope>NUCLEOTIDE SEQUENCE [LARGE SCALE GENOMIC DNA]</scope>
    <source>
        <strain evidence="8 9">BH38</strain>
    </source>
</reference>
<dbReference type="GO" id="GO:0006310">
    <property type="term" value="P:DNA recombination"/>
    <property type="evidence" value="ECO:0007669"/>
    <property type="project" value="UniProtKB-KW"/>
</dbReference>
<dbReference type="PANTHER" id="PTHR30349">
    <property type="entry name" value="PHAGE INTEGRASE-RELATED"/>
    <property type="match status" value="1"/>
</dbReference>
<dbReference type="Proteomes" id="UP000271554">
    <property type="component" value="Chromosome"/>
</dbReference>
<organism evidence="8 9">
    <name type="scientific">Streptomyces hundungensis</name>
    <dbReference type="NCBI Taxonomy" id="1077946"/>
    <lineage>
        <taxon>Bacteria</taxon>
        <taxon>Bacillati</taxon>
        <taxon>Actinomycetota</taxon>
        <taxon>Actinomycetes</taxon>
        <taxon>Kitasatosporales</taxon>
        <taxon>Streptomycetaceae</taxon>
        <taxon>Streptomyces</taxon>
    </lineage>
</organism>
<dbReference type="OrthoDB" id="1822491at2"/>
<dbReference type="Gene3D" id="1.10.150.130">
    <property type="match status" value="1"/>
</dbReference>
<dbReference type="KEGG" id="shun:DWB77_05455"/>
<dbReference type="Pfam" id="PF00589">
    <property type="entry name" value="Phage_integrase"/>
    <property type="match status" value="1"/>
</dbReference>
<dbReference type="SUPFAM" id="SSF56349">
    <property type="entry name" value="DNA breaking-rejoining enzymes"/>
    <property type="match status" value="1"/>
</dbReference>
<evidence type="ECO:0000256" key="5">
    <source>
        <dbReference type="PROSITE-ProRule" id="PRU01248"/>
    </source>
</evidence>
<keyword evidence="4" id="KW-0233">DNA recombination</keyword>
<evidence type="ECO:0000259" key="6">
    <source>
        <dbReference type="PROSITE" id="PS51898"/>
    </source>
</evidence>
<gene>
    <name evidence="8" type="ORF">DWB77_05455</name>
</gene>
<evidence type="ECO:0000256" key="4">
    <source>
        <dbReference type="ARBA" id="ARBA00023172"/>
    </source>
</evidence>
<keyword evidence="3 5" id="KW-0238">DNA-binding</keyword>
<dbReference type="InterPro" id="IPR011010">
    <property type="entry name" value="DNA_brk_join_enz"/>
</dbReference>
<feature type="domain" description="Core-binding (CB)" evidence="7">
    <location>
        <begin position="82"/>
        <end position="162"/>
    </location>
</feature>
<evidence type="ECO:0000313" key="8">
    <source>
        <dbReference type="EMBL" id="AYG83259.1"/>
    </source>
</evidence>
<dbReference type="AlphaFoldDB" id="A0A387HIC5"/>
<evidence type="ECO:0000313" key="9">
    <source>
        <dbReference type="Proteomes" id="UP000271554"/>
    </source>
</evidence>
<protein>
    <submittedName>
        <fullName evidence="8">Prophage phiRv2 integrase</fullName>
    </submittedName>
</protein>
<comment type="similarity">
    <text evidence="1">Belongs to the 'phage' integrase family.</text>
</comment>
<dbReference type="Pfam" id="PF14659">
    <property type="entry name" value="Phage_int_SAM_3"/>
    <property type="match status" value="1"/>
</dbReference>
<accession>A0A387HIC5</accession>
<dbReference type="InterPro" id="IPR004107">
    <property type="entry name" value="Integrase_SAM-like_N"/>
</dbReference>
<evidence type="ECO:0000256" key="3">
    <source>
        <dbReference type="ARBA" id="ARBA00023125"/>
    </source>
</evidence>
<evidence type="ECO:0000259" key="7">
    <source>
        <dbReference type="PROSITE" id="PS51900"/>
    </source>
</evidence>
<keyword evidence="2" id="KW-0229">DNA integration</keyword>
<dbReference type="PROSITE" id="PS51898">
    <property type="entry name" value="TYR_RECOMBINASE"/>
    <property type="match status" value="1"/>
</dbReference>
<dbReference type="PANTHER" id="PTHR30349:SF64">
    <property type="entry name" value="PROPHAGE INTEGRASE INTD-RELATED"/>
    <property type="match status" value="1"/>
</dbReference>
<dbReference type="CDD" id="cd01189">
    <property type="entry name" value="INT_ICEBs1_C_like"/>
    <property type="match status" value="1"/>
</dbReference>
<dbReference type="PROSITE" id="PS51900">
    <property type="entry name" value="CB"/>
    <property type="match status" value="1"/>
</dbReference>
<dbReference type="Gene3D" id="1.10.443.10">
    <property type="entry name" value="Intergrase catalytic core"/>
    <property type="match status" value="1"/>
</dbReference>
<dbReference type="EMBL" id="CP032698">
    <property type="protein sequence ID" value="AYG83259.1"/>
    <property type="molecule type" value="Genomic_DNA"/>
</dbReference>
<dbReference type="InterPro" id="IPR044068">
    <property type="entry name" value="CB"/>
</dbReference>
<feature type="domain" description="Tyr recombinase" evidence="6">
    <location>
        <begin position="185"/>
        <end position="403"/>
    </location>
</feature>
<evidence type="ECO:0000256" key="1">
    <source>
        <dbReference type="ARBA" id="ARBA00008857"/>
    </source>
</evidence>
<dbReference type="RefSeq" id="WP_120723922.1">
    <property type="nucleotide sequence ID" value="NZ_CP032698.1"/>
</dbReference>
<proteinExistence type="inferred from homology"/>